<dbReference type="Pfam" id="PF00950">
    <property type="entry name" value="ABC-3"/>
    <property type="match status" value="1"/>
</dbReference>
<evidence type="ECO:0000256" key="5">
    <source>
        <dbReference type="ARBA" id="ARBA00023136"/>
    </source>
</evidence>
<reference evidence="8" key="1">
    <citation type="submission" date="2017-11" db="EMBL/GenBank/DDBJ databases">
        <title>Three new genomes from thermophilic consortium.</title>
        <authorList>
            <person name="Quaggio R."/>
            <person name="Amgarten D."/>
            <person name="Setubal J.C."/>
        </authorList>
    </citation>
    <scope>NUCLEOTIDE SEQUENCE</scope>
    <source>
        <strain evidence="8">ZCTH01-B2</strain>
    </source>
</reference>
<feature type="transmembrane region" description="Helical" evidence="7">
    <location>
        <begin position="215"/>
        <end position="236"/>
    </location>
</feature>
<dbReference type="GO" id="GO:0010043">
    <property type="term" value="P:response to zinc ion"/>
    <property type="evidence" value="ECO:0007669"/>
    <property type="project" value="TreeGrafter"/>
</dbReference>
<keyword evidence="4 7" id="KW-1133">Transmembrane helix</keyword>
<dbReference type="InterPro" id="IPR037294">
    <property type="entry name" value="ABC_BtuC-like"/>
</dbReference>
<evidence type="ECO:0000256" key="4">
    <source>
        <dbReference type="ARBA" id="ARBA00022989"/>
    </source>
</evidence>
<dbReference type="RefSeq" id="WP_011196006.1">
    <property type="nucleotide sequence ID" value="NZ_JACSIR010000171.1"/>
</dbReference>
<accession>A0A953I8U6</accession>
<dbReference type="OMA" id="ALMGDGI"/>
<keyword evidence="3 6" id="KW-0812">Transmembrane</keyword>
<evidence type="ECO:0000256" key="1">
    <source>
        <dbReference type="ARBA" id="ARBA00004141"/>
    </source>
</evidence>
<dbReference type="AlphaFoldDB" id="A0A953I8U6"/>
<sequence>MLSLAFMQRALIAGLVVAVVAPSIGLFLVLRRLALYGDALSHVTLAGVAAGMLAHTYPVATGLLFAVAASLGMDWLRQSYRRYSEMAVAIVLAGALALAVILLSLASGGTGEIMAYLFGSIVTVSPTDVRVIAALGAAVLLCLLLLYKELLATTFDEEYARVGGLPIRGINVAFYVLVALTVAVTMRVVGALLVSSLMVVPVGAALQVARSFRGALALSVAFGVASVLAGLTLAYFLDLAPGGTVVFTAVAILLVILAYKRLRRLE</sequence>
<evidence type="ECO:0000256" key="2">
    <source>
        <dbReference type="ARBA" id="ARBA00008034"/>
    </source>
</evidence>
<dbReference type="EMBL" id="PIUK01000090">
    <property type="protein sequence ID" value="MBY6276583.1"/>
    <property type="molecule type" value="Genomic_DNA"/>
</dbReference>
<proteinExistence type="inferred from homology"/>
<feature type="transmembrane region" description="Helical" evidence="7">
    <location>
        <begin position="129"/>
        <end position="147"/>
    </location>
</feature>
<comment type="subcellular location">
    <subcellularLocation>
        <location evidence="6">Cell membrane</location>
        <topology evidence="6">Multi-pass membrane protein</topology>
    </subcellularLocation>
    <subcellularLocation>
        <location evidence="1">Membrane</location>
        <topology evidence="1">Multi-pass membrane protein</topology>
    </subcellularLocation>
</comment>
<dbReference type="Proteomes" id="UP000732377">
    <property type="component" value="Unassembled WGS sequence"/>
</dbReference>
<dbReference type="Gene3D" id="1.10.3470.10">
    <property type="entry name" value="ABC transporter involved in vitamin B12 uptake, BtuC"/>
    <property type="match status" value="1"/>
</dbReference>
<dbReference type="PANTHER" id="PTHR30477:SF0">
    <property type="entry name" value="METAL TRANSPORT SYSTEM MEMBRANE PROTEIN TM_0125-RELATED"/>
    <property type="match status" value="1"/>
</dbReference>
<feature type="transmembrane region" description="Helical" evidence="7">
    <location>
        <begin position="88"/>
        <end position="109"/>
    </location>
</feature>
<feature type="transmembrane region" description="Helical" evidence="7">
    <location>
        <begin position="188"/>
        <end position="208"/>
    </location>
</feature>
<evidence type="ECO:0000256" key="6">
    <source>
        <dbReference type="RuleBase" id="RU003943"/>
    </source>
</evidence>
<name>A0A953I8U6_SYMTR</name>
<comment type="similarity">
    <text evidence="2 6">Belongs to the ABC-3 integral membrane protein family.</text>
</comment>
<dbReference type="PANTHER" id="PTHR30477">
    <property type="entry name" value="ABC-TRANSPORTER METAL-BINDING PROTEIN"/>
    <property type="match status" value="1"/>
</dbReference>
<feature type="transmembrane region" description="Helical" evidence="7">
    <location>
        <begin position="159"/>
        <end position="182"/>
    </location>
</feature>
<keyword evidence="6" id="KW-0813">Transport</keyword>
<gene>
    <name evidence="8" type="ORF">CWE10_10265</name>
</gene>
<dbReference type="GO" id="GO:0055085">
    <property type="term" value="P:transmembrane transport"/>
    <property type="evidence" value="ECO:0007669"/>
    <property type="project" value="InterPro"/>
</dbReference>
<dbReference type="SUPFAM" id="SSF81345">
    <property type="entry name" value="ABC transporter involved in vitamin B12 uptake, BtuC"/>
    <property type="match status" value="1"/>
</dbReference>
<feature type="transmembrane region" description="Helical" evidence="7">
    <location>
        <begin position="54"/>
        <end position="76"/>
    </location>
</feature>
<feature type="transmembrane region" description="Helical" evidence="7">
    <location>
        <begin position="12"/>
        <end position="34"/>
    </location>
</feature>
<organism evidence="8 9">
    <name type="scientific">Symbiobacterium thermophilum</name>
    <dbReference type="NCBI Taxonomy" id="2734"/>
    <lineage>
        <taxon>Bacteria</taxon>
        <taxon>Bacillati</taxon>
        <taxon>Bacillota</taxon>
        <taxon>Clostridia</taxon>
        <taxon>Eubacteriales</taxon>
        <taxon>Symbiobacteriaceae</taxon>
        <taxon>Symbiobacterium</taxon>
    </lineage>
</organism>
<comment type="caution">
    <text evidence="8">The sequence shown here is derived from an EMBL/GenBank/DDBJ whole genome shotgun (WGS) entry which is preliminary data.</text>
</comment>
<dbReference type="GO" id="GO:0043190">
    <property type="term" value="C:ATP-binding cassette (ABC) transporter complex"/>
    <property type="evidence" value="ECO:0007669"/>
    <property type="project" value="InterPro"/>
</dbReference>
<feature type="transmembrane region" description="Helical" evidence="7">
    <location>
        <begin position="242"/>
        <end position="259"/>
    </location>
</feature>
<protein>
    <submittedName>
        <fullName evidence="8">Metal ABC transporter permease</fullName>
    </submittedName>
</protein>
<evidence type="ECO:0000313" key="9">
    <source>
        <dbReference type="Proteomes" id="UP000732377"/>
    </source>
</evidence>
<evidence type="ECO:0000256" key="7">
    <source>
        <dbReference type="SAM" id="Phobius"/>
    </source>
</evidence>
<evidence type="ECO:0000313" key="8">
    <source>
        <dbReference type="EMBL" id="MBY6276583.1"/>
    </source>
</evidence>
<evidence type="ECO:0000256" key="3">
    <source>
        <dbReference type="ARBA" id="ARBA00022692"/>
    </source>
</evidence>
<keyword evidence="5 7" id="KW-0472">Membrane</keyword>
<dbReference type="InterPro" id="IPR001626">
    <property type="entry name" value="ABC_TroCD"/>
</dbReference>